<dbReference type="Proteomes" id="UP000215199">
    <property type="component" value="Unassembled WGS sequence"/>
</dbReference>
<dbReference type="SMART" id="SM00028">
    <property type="entry name" value="TPR"/>
    <property type="match status" value="6"/>
</dbReference>
<gene>
    <name evidence="9" type="ORF">CF165_31450</name>
</gene>
<dbReference type="InterPro" id="IPR001867">
    <property type="entry name" value="OmpR/PhoB-type_DNA-bd"/>
</dbReference>
<evidence type="ECO:0000256" key="7">
    <source>
        <dbReference type="SAM" id="MobiDB-lite"/>
    </source>
</evidence>
<dbReference type="SMART" id="SM00382">
    <property type="entry name" value="AAA"/>
    <property type="match status" value="1"/>
</dbReference>
<dbReference type="GO" id="GO:0003677">
    <property type="term" value="F:DNA binding"/>
    <property type="evidence" value="ECO:0007669"/>
    <property type="project" value="UniProtKB-UniRule"/>
</dbReference>
<dbReference type="Gene3D" id="1.10.8.430">
    <property type="entry name" value="Helical domain of apoptotic protease-activating factors"/>
    <property type="match status" value="1"/>
</dbReference>
<evidence type="ECO:0000259" key="8">
    <source>
        <dbReference type="PROSITE" id="PS51755"/>
    </source>
</evidence>
<dbReference type="EMBL" id="NMUL01000038">
    <property type="protein sequence ID" value="OXM62902.1"/>
    <property type="molecule type" value="Genomic_DNA"/>
</dbReference>
<dbReference type="GO" id="GO:0006355">
    <property type="term" value="P:regulation of DNA-templated transcription"/>
    <property type="evidence" value="ECO:0007669"/>
    <property type="project" value="InterPro"/>
</dbReference>
<dbReference type="InterPro" id="IPR005158">
    <property type="entry name" value="BTAD"/>
</dbReference>
<evidence type="ECO:0000256" key="5">
    <source>
        <dbReference type="ARBA" id="ARBA00023163"/>
    </source>
</evidence>
<keyword evidence="3" id="KW-0805">Transcription regulation</keyword>
<dbReference type="CDD" id="cd15831">
    <property type="entry name" value="BTAD"/>
    <property type="match status" value="1"/>
</dbReference>
<keyword evidence="5" id="KW-0804">Transcription</keyword>
<dbReference type="GO" id="GO:0000160">
    <property type="term" value="P:phosphorelay signal transduction system"/>
    <property type="evidence" value="ECO:0007669"/>
    <property type="project" value="InterPro"/>
</dbReference>
<feature type="domain" description="OmpR/PhoB-type" evidence="8">
    <location>
        <begin position="1"/>
        <end position="98"/>
    </location>
</feature>
<dbReference type="AlphaFoldDB" id="A0A229SVN4"/>
<evidence type="ECO:0000256" key="2">
    <source>
        <dbReference type="ARBA" id="ARBA00022737"/>
    </source>
</evidence>
<dbReference type="Gene3D" id="1.10.10.10">
    <property type="entry name" value="Winged helix-like DNA-binding domain superfamily/Winged helix DNA-binding domain"/>
    <property type="match status" value="1"/>
</dbReference>
<sequence length="968" mass="105901">MPTRRDMRFRVLGPLEFLDDGEWRRVGAAKWRTLLAVLLAKPDRVVSADRIAVELWGERPPKTVDNQIYGYVARLRRLLNADRDQLLVTHSPGYRLCAGFEDIDAGRFTALAEQGRAALRAGDAGTATRHLDAALALWRGSPFEDVPATPMVQAEADRLTEARAGALEDWAEAQLALGEHAEVVSRLADFVPRHPLRERLRELQMLALYRQGRQADALAGYLELRTLLAEELGVDPGQSIRHRYEQIVRADPALTEAVSRVDPVRQLPPDIPDFAGRAEELARVSGTVSSGSADGPPSVVVLTGAPGVGKSSLAVHAAHALASRFPDGQLYLDLAGTSPRPQDPAVLLAEMLGAVGVRGEWIPDDLRARAALYRSMLARRRMLIVLDDADSAGQVRPLLPSTGSCAVIITTRRPISDLSGTWHVELDVFEPATARELFTSIVGESRVAAEPEQADAILRACGNLPLAIRISGAKLAGRPKWPLRVLAERLDDESQRLDELRVGELGVRASFELSLRSLPADAVRGFALLGLFCGPVPSWVLGPLLDRAHADDVMDLLLDANLVQISGTDETGQPRYRLPGLLRDYAAETAATYPLPTRQAAVAHLLATWLDLAEHAAGHLPPSLFRPTPGTAPRRPGPTDVRRRAATDPLGWFDAERATVLDAVALAADWGLHEAAWELAVAMVPYYDLRSLYQEWLRGHEIALGAVREAGNGRGEAVLLKDLAQVQIYRDQFDSATPNLHRSLALYQQAGDRRGEALATAALATIERVHGRYEHALDQAIRALDLVIATGDQHIEAQLRNGVAGIHLAQGRTADARAWFDEALALSRKLGDVHREAVVLREMSLLHEDSDEALECLQTAHDIFDDLHDERCVAYTLLRMGRVHAGRRDSARTAEVLTRAAKVFERDGDRLGEASCWQLLGELDIGYADPVAARTHLSRALQLWQTFGKHEPAVAVAAQLQQLQIGRS</sequence>
<dbReference type="GO" id="GO:0043531">
    <property type="term" value="F:ADP binding"/>
    <property type="evidence" value="ECO:0007669"/>
    <property type="project" value="InterPro"/>
</dbReference>
<dbReference type="InterPro" id="IPR002182">
    <property type="entry name" value="NB-ARC"/>
</dbReference>
<dbReference type="SMART" id="SM00862">
    <property type="entry name" value="Trans_reg_C"/>
    <property type="match status" value="1"/>
</dbReference>
<reference evidence="10" key="1">
    <citation type="submission" date="2017-07" db="EMBL/GenBank/DDBJ databases">
        <title>Comparative genome mining reveals phylogenetic distribution patterns of secondary metabolites in Amycolatopsis.</title>
        <authorList>
            <person name="Adamek M."/>
            <person name="Alanjary M."/>
            <person name="Sales-Ortells H."/>
            <person name="Goodfellow M."/>
            <person name="Bull A.T."/>
            <person name="Kalinowski J."/>
            <person name="Ziemert N."/>
        </authorList>
    </citation>
    <scope>NUCLEOTIDE SEQUENCE [LARGE SCALE GENOMIC DNA]</scope>
    <source>
        <strain evidence="10">H5</strain>
    </source>
</reference>
<evidence type="ECO:0000313" key="10">
    <source>
        <dbReference type="Proteomes" id="UP000215199"/>
    </source>
</evidence>
<dbReference type="PROSITE" id="PS51755">
    <property type="entry name" value="OMPR_PHOB"/>
    <property type="match status" value="1"/>
</dbReference>
<dbReference type="InterPro" id="IPR016032">
    <property type="entry name" value="Sig_transdc_resp-reg_C-effctor"/>
</dbReference>
<dbReference type="InterPro" id="IPR036388">
    <property type="entry name" value="WH-like_DNA-bd_sf"/>
</dbReference>
<comment type="similarity">
    <text evidence="1">Belongs to the AfsR/DnrI/RedD regulatory family.</text>
</comment>
<dbReference type="SUPFAM" id="SSF46894">
    <property type="entry name" value="C-terminal effector domain of the bipartite response regulators"/>
    <property type="match status" value="1"/>
</dbReference>
<dbReference type="InterPro" id="IPR011990">
    <property type="entry name" value="TPR-like_helical_dom_sf"/>
</dbReference>
<evidence type="ECO:0000313" key="9">
    <source>
        <dbReference type="EMBL" id="OXM62902.1"/>
    </source>
</evidence>
<keyword evidence="2" id="KW-0677">Repeat</keyword>
<keyword evidence="4 6" id="KW-0238">DNA-binding</keyword>
<dbReference type="PANTHER" id="PTHR35807:SF1">
    <property type="entry name" value="TRANSCRIPTIONAL REGULATOR REDD"/>
    <property type="match status" value="1"/>
</dbReference>
<dbReference type="SMART" id="SM01043">
    <property type="entry name" value="BTAD"/>
    <property type="match status" value="1"/>
</dbReference>
<dbReference type="InterPro" id="IPR019734">
    <property type="entry name" value="TPR_rpt"/>
</dbReference>
<evidence type="ECO:0000256" key="4">
    <source>
        <dbReference type="ARBA" id="ARBA00023125"/>
    </source>
</evidence>
<dbReference type="InterPro" id="IPR042197">
    <property type="entry name" value="Apaf_helical"/>
</dbReference>
<dbReference type="InterPro" id="IPR051677">
    <property type="entry name" value="AfsR-DnrI-RedD_regulator"/>
</dbReference>
<name>A0A229SVN4_9PSEU</name>
<dbReference type="InterPro" id="IPR027417">
    <property type="entry name" value="P-loop_NTPase"/>
</dbReference>
<protein>
    <submittedName>
        <fullName evidence="9">SARP family transcriptional regulator</fullName>
    </submittedName>
</protein>
<evidence type="ECO:0000256" key="3">
    <source>
        <dbReference type="ARBA" id="ARBA00023015"/>
    </source>
</evidence>
<dbReference type="Pfam" id="PF13424">
    <property type="entry name" value="TPR_12"/>
    <property type="match status" value="1"/>
</dbReference>
<feature type="DNA-binding region" description="OmpR/PhoB-type" evidence="6">
    <location>
        <begin position="1"/>
        <end position="98"/>
    </location>
</feature>
<dbReference type="Pfam" id="PF00486">
    <property type="entry name" value="Trans_reg_C"/>
    <property type="match status" value="1"/>
</dbReference>
<dbReference type="Pfam" id="PF03704">
    <property type="entry name" value="BTAD"/>
    <property type="match status" value="1"/>
</dbReference>
<feature type="region of interest" description="Disordered" evidence="7">
    <location>
        <begin position="622"/>
        <end position="641"/>
    </location>
</feature>
<proteinExistence type="inferred from homology"/>
<dbReference type="Gene3D" id="3.40.50.300">
    <property type="entry name" value="P-loop containing nucleotide triphosphate hydrolases"/>
    <property type="match status" value="1"/>
</dbReference>
<dbReference type="Gene3D" id="1.25.40.10">
    <property type="entry name" value="Tetratricopeptide repeat domain"/>
    <property type="match status" value="2"/>
</dbReference>
<evidence type="ECO:0000256" key="1">
    <source>
        <dbReference type="ARBA" id="ARBA00005820"/>
    </source>
</evidence>
<accession>A0A229SVN4</accession>
<dbReference type="PANTHER" id="PTHR35807">
    <property type="entry name" value="TRANSCRIPTIONAL REGULATOR REDD-RELATED"/>
    <property type="match status" value="1"/>
</dbReference>
<organism evidence="9 10">
    <name type="scientific">Amycolatopsis vastitatis</name>
    <dbReference type="NCBI Taxonomy" id="1905142"/>
    <lineage>
        <taxon>Bacteria</taxon>
        <taxon>Bacillati</taxon>
        <taxon>Actinomycetota</taxon>
        <taxon>Actinomycetes</taxon>
        <taxon>Pseudonocardiales</taxon>
        <taxon>Pseudonocardiaceae</taxon>
        <taxon>Amycolatopsis</taxon>
    </lineage>
</organism>
<comment type="caution">
    <text evidence="9">The sequence shown here is derived from an EMBL/GenBank/DDBJ whole genome shotgun (WGS) entry which is preliminary data.</text>
</comment>
<dbReference type="Pfam" id="PF00931">
    <property type="entry name" value="NB-ARC"/>
    <property type="match status" value="1"/>
</dbReference>
<dbReference type="InterPro" id="IPR003593">
    <property type="entry name" value="AAA+_ATPase"/>
</dbReference>
<keyword evidence="10" id="KW-1185">Reference proteome</keyword>
<dbReference type="PRINTS" id="PR00364">
    <property type="entry name" value="DISEASERSIST"/>
</dbReference>
<dbReference type="SUPFAM" id="SSF52540">
    <property type="entry name" value="P-loop containing nucleoside triphosphate hydrolases"/>
    <property type="match status" value="1"/>
</dbReference>
<dbReference type="SUPFAM" id="SSF48452">
    <property type="entry name" value="TPR-like"/>
    <property type="match status" value="2"/>
</dbReference>
<evidence type="ECO:0000256" key="6">
    <source>
        <dbReference type="PROSITE-ProRule" id="PRU01091"/>
    </source>
</evidence>